<dbReference type="AlphaFoldDB" id="A0A9W8DZG1"/>
<accession>A0A9W8DZG1</accession>
<evidence type="ECO:0000313" key="3">
    <source>
        <dbReference type="Proteomes" id="UP001150569"/>
    </source>
</evidence>
<protein>
    <submittedName>
        <fullName evidence="2">Uncharacterized protein</fullName>
    </submittedName>
</protein>
<dbReference type="Proteomes" id="UP001150569">
    <property type="component" value="Unassembled WGS sequence"/>
</dbReference>
<comment type="caution">
    <text evidence="2">The sequence shown here is derived from an EMBL/GenBank/DDBJ whole genome shotgun (WGS) entry which is preliminary data.</text>
</comment>
<organism evidence="2 3">
    <name type="scientific">Tieghemiomyces parasiticus</name>
    <dbReference type="NCBI Taxonomy" id="78921"/>
    <lineage>
        <taxon>Eukaryota</taxon>
        <taxon>Fungi</taxon>
        <taxon>Fungi incertae sedis</taxon>
        <taxon>Zoopagomycota</taxon>
        <taxon>Kickxellomycotina</taxon>
        <taxon>Dimargaritomycetes</taxon>
        <taxon>Dimargaritales</taxon>
        <taxon>Dimargaritaceae</taxon>
        <taxon>Tieghemiomyces</taxon>
    </lineage>
</organism>
<evidence type="ECO:0000256" key="1">
    <source>
        <dbReference type="SAM" id="MobiDB-lite"/>
    </source>
</evidence>
<proteinExistence type="predicted"/>
<dbReference type="EMBL" id="JANBPT010000003">
    <property type="protein sequence ID" value="KAJ1930601.1"/>
    <property type="molecule type" value="Genomic_DNA"/>
</dbReference>
<name>A0A9W8DZG1_9FUNG</name>
<feature type="compositionally biased region" description="Basic and acidic residues" evidence="1">
    <location>
        <begin position="136"/>
        <end position="162"/>
    </location>
</feature>
<sequence>MTSPALLALSCVPTRRKRRCQKYIIKRKSFWSKTKQVYNETGVLLYIKENSKRFYDLKEFRRVDAQGIIWEISTFQHPADQVDALNFADNEEDNGLEDEPKSHFAFLPGTTNGDTASAAESETSGLRRSNRRQRQRLREHQRRPPHEPRQHAPVRRPTERDVARQAYFSPTQGTEITVQRDLGWLTLFFAFTWEDGREYRWETGITFLHYRCLRWSTGQVVAEFHRSPWWVCSKTLGTLKCYVGRRMTARFREFLMFSFIHMYELIDDNQLTALGW</sequence>
<dbReference type="OrthoDB" id="5545703at2759"/>
<gene>
    <name evidence="2" type="ORF">IWQ60_000109</name>
</gene>
<keyword evidence="3" id="KW-1185">Reference proteome</keyword>
<feature type="region of interest" description="Disordered" evidence="1">
    <location>
        <begin position="107"/>
        <end position="162"/>
    </location>
</feature>
<reference evidence="2" key="1">
    <citation type="submission" date="2022-07" db="EMBL/GenBank/DDBJ databases">
        <title>Phylogenomic reconstructions and comparative analyses of Kickxellomycotina fungi.</title>
        <authorList>
            <person name="Reynolds N.K."/>
            <person name="Stajich J.E."/>
            <person name="Barry K."/>
            <person name="Grigoriev I.V."/>
            <person name="Crous P."/>
            <person name="Smith M.E."/>
        </authorList>
    </citation>
    <scope>NUCLEOTIDE SEQUENCE</scope>
    <source>
        <strain evidence="2">RSA 861</strain>
    </source>
</reference>
<feature type="compositionally biased region" description="Polar residues" evidence="1">
    <location>
        <begin position="109"/>
        <end position="124"/>
    </location>
</feature>
<evidence type="ECO:0000313" key="2">
    <source>
        <dbReference type="EMBL" id="KAJ1930601.1"/>
    </source>
</evidence>